<keyword evidence="2 6" id="KW-0479">Metal-binding</keyword>
<dbReference type="STRING" id="3821.A0A151RF84"/>
<dbReference type="Pfam" id="PF04434">
    <property type="entry name" value="SWIM"/>
    <property type="match status" value="1"/>
</dbReference>
<sequence>MDIDQKITNVFWIDANMILDYGYFGDVVSLDTTYSTNHANSPLALLTRNIRTLGMRNTQLSKSLNSTFKSCINLNVDIIIFFKHFEQIVEEMRYNKLTCQYESLHKLTMLRYKLSPILIQMEKVYNHIVFDLFQNEFKLFLASCILERNEFHSLCQYIITRVNHERSWKVSFDHASNSITCSCRKFETFGILCSHALKVFEANDVKVIPEKYIIKKMDKKSSSGIVHDVREKEVEGNPILSITRRYKQLVFKFVRLVVDMSTFEEYHKIVDNNVDVMCKEIQELHL</sequence>
<dbReference type="Proteomes" id="UP000075243">
    <property type="component" value="Unassembled WGS sequence"/>
</dbReference>
<dbReference type="PROSITE" id="PS50966">
    <property type="entry name" value="ZF_SWIM"/>
    <property type="match status" value="1"/>
</dbReference>
<evidence type="ECO:0000259" key="7">
    <source>
        <dbReference type="PROSITE" id="PS50966"/>
    </source>
</evidence>
<dbReference type="GO" id="GO:0005634">
    <property type="term" value="C:nucleus"/>
    <property type="evidence" value="ECO:0007669"/>
    <property type="project" value="UniProtKB-SubCell"/>
</dbReference>
<dbReference type="InterPro" id="IPR031052">
    <property type="entry name" value="FHY3/FAR1"/>
</dbReference>
<dbReference type="PANTHER" id="PTHR31669">
    <property type="entry name" value="PROTEIN FAR1-RELATED SEQUENCE 10-RELATED"/>
    <property type="match status" value="1"/>
</dbReference>
<dbReference type="GO" id="GO:0008270">
    <property type="term" value="F:zinc ion binding"/>
    <property type="evidence" value="ECO:0007669"/>
    <property type="project" value="UniProtKB-UniRule"/>
</dbReference>
<gene>
    <name evidence="8" type="ORF">KK1_037507</name>
</gene>
<evidence type="ECO:0000256" key="5">
    <source>
        <dbReference type="PROSITE-ProRule" id="PRU00325"/>
    </source>
</evidence>
<keyword evidence="3 5" id="KW-0863">Zinc-finger</keyword>
<keyword evidence="4 6" id="KW-0862">Zinc</keyword>
<evidence type="ECO:0000313" key="9">
    <source>
        <dbReference type="Proteomes" id="UP000075243"/>
    </source>
</evidence>
<evidence type="ECO:0000256" key="3">
    <source>
        <dbReference type="ARBA" id="ARBA00022771"/>
    </source>
</evidence>
<dbReference type="EMBL" id="KQ483792">
    <property type="protein sequence ID" value="KYP41139.1"/>
    <property type="molecule type" value="Genomic_DNA"/>
</dbReference>
<protein>
    <recommendedName>
        <fullName evidence="6">Protein FAR1-RELATED SEQUENCE</fullName>
    </recommendedName>
</protein>
<organism evidence="8 9">
    <name type="scientific">Cajanus cajan</name>
    <name type="common">Pigeon pea</name>
    <name type="synonym">Cajanus indicus</name>
    <dbReference type="NCBI Taxonomy" id="3821"/>
    <lineage>
        <taxon>Eukaryota</taxon>
        <taxon>Viridiplantae</taxon>
        <taxon>Streptophyta</taxon>
        <taxon>Embryophyta</taxon>
        <taxon>Tracheophyta</taxon>
        <taxon>Spermatophyta</taxon>
        <taxon>Magnoliopsida</taxon>
        <taxon>eudicotyledons</taxon>
        <taxon>Gunneridae</taxon>
        <taxon>Pentapetalae</taxon>
        <taxon>rosids</taxon>
        <taxon>fabids</taxon>
        <taxon>Fabales</taxon>
        <taxon>Fabaceae</taxon>
        <taxon>Papilionoideae</taxon>
        <taxon>50 kb inversion clade</taxon>
        <taxon>NPAAA clade</taxon>
        <taxon>indigoferoid/millettioid clade</taxon>
        <taxon>Phaseoleae</taxon>
        <taxon>Cajanus</taxon>
    </lineage>
</organism>
<dbReference type="GO" id="GO:0006355">
    <property type="term" value="P:regulation of DNA-templated transcription"/>
    <property type="evidence" value="ECO:0007669"/>
    <property type="project" value="UniProtKB-UniRule"/>
</dbReference>
<keyword evidence="6" id="KW-0539">Nucleus</keyword>
<dbReference type="InterPro" id="IPR006564">
    <property type="entry name" value="Znf_PMZ"/>
</dbReference>
<evidence type="ECO:0000256" key="4">
    <source>
        <dbReference type="ARBA" id="ARBA00022833"/>
    </source>
</evidence>
<evidence type="ECO:0000256" key="6">
    <source>
        <dbReference type="RuleBase" id="RU367018"/>
    </source>
</evidence>
<dbReference type="OMA" id="WIDANMI"/>
<proteinExistence type="inferred from homology"/>
<comment type="subcellular location">
    <subcellularLocation>
        <location evidence="6">Nucleus</location>
    </subcellularLocation>
</comment>
<comment type="function">
    <text evidence="6">Putative transcription activator involved in regulating light control of development.</text>
</comment>
<accession>A0A151RF84</accession>
<feature type="domain" description="SWIM-type" evidence="7">
    <location>
        <begin position="168"/>
        <end position="204"/>
    </location>
</feature>
<reference evidence="8" key="1">
    <citation type="journal article" date="2012" name="Nat. Biotechnol.">
        <title>Draft genome sequence of pigeonpea (Cajanus cajan), an orphan legume crop of resource-poor farmers.</title>
        <authorList>
            <person name="Varshney R.K."/>
            <person name="Chen W."/>
            <person name="Li Y."/>
            <person name="Bharti A.K."/>
            <person name="Saxena R.K."/>
            <person name="Schlueter J.A."/>
            <person name="Donoghue M.T."/>
            <person name="Azam S."/>
            <person name="Fan G."/>
            <person name="Whaley A.M."/>
            <person name="Farmer A.D."/>
            <person name="Sheridan J."/>
            <person name="Iwata A."/>
            <person name="Tuteja R."/>
            <person name="Penmetsa R.V."/>
            <person name="Wu W."/>
            <person name="Upadhyaya H.D."/>
            <person name="Yang S.P."/>
            <person name="Shah T."/>
            <person name="Saxena K.B."/>
            <person name="Michael T."/>
            <person name="McCombie W.R."/>
            <person name="Yang B."/>
            <person name="Zhang G."/>
            <person name="Yang H."/>
            <person name="Wang J."/>
            <person name="Spillane C."/>
            <person name="Cook D.R."/>
            <person name="May G.D."/>
            <person name="Xu X."/>
            <person name="Jackson S.A."/>
        </authorList>
    </citation>
    <scope>NUCLEOTIDE SEQUENCE [LARGE SCALE GENOMIC DNA]</scope>
</reference>
<name>A0A151RF84_CAJCA</name>
<dbReference type="Gramene" id="C.cajan_38084.t">
    <property type="protein sequence ID" value="C.cajan_38084.t"/>
    <property type="gene ID" value="C.cajan_38084"/>
</dbReference>
<dbReference type="AlphaFoldDB" id="A0A151RF84"/>
<evidence type="ECO:0000313" key="8">
    <source>
        <dbReference type="EMBL" id="KYP41139.1"/>
    </source>
</evidence>
<evidence type="ECO:0000256" key="1">
    <source>
        <dbReference type="ARBA" id="ARBA00005889"/>
    </source>
</evidence>
<dbReference type="SMART" id="SM00575">
    <property type="entry name" value="ZnF_PMZ"/>
    <property type="match status" value="1"/>
</dbReference>
<comment type="similarity">
    <text evidence="1 6">Belongs to the FHY3/FAR1 family.</text>
</comment>
<keyword evidence="9" id="KW-1185">Reference proteome</keyword>
<dbReference type="InterPro" id="IPR007527">
    <property type="entry name" value="Znf_SWIM"/>
</dbReference>
<evidence type="ECO:0000256" key="2">
    <source>
        <dbReference type="ARBA" id="ARBA00022723"/>
    </source>
</evidence>
<dbReference type="PANTHER" id="PTHR31669:SF281">
    <property type="entry name" value="PROTEIN FAR1-RELATED SEQUENCE"/>
    <property type="match status" value="1"/>
</dbReference>